<feature type="transmembrane region" description="Helical" evidence="1">
    <location>
        <begin position="137"/>
        <end position="159"/>
    </location>
</feature>
<accession>A0A3L7ALT3</accession>
<protein>
    <submittedName>
        <fullName evidence="3">Tripartite tricarboxylate transporter TctB family protein</fullName>
    </submittedName>
</protein>
<keyword evidence="4" id="KW-1185">Reference proteome</keyword>
<proteinExistence type="predicted"/>
<sequence length="180" mass="19443">MKSRVSAGLPYVLLLVVSAVLWYYANHIDVAARPGQLGPDFWPKLAIGLMAIVSLIELARAVVSPNHKEAHGITDQLESAEPLADADEQGDRSLPLLLGGMAMSGGYALSLGIIGFPLATFLFLAGFMYLGRFRRHTMIWTSSFIGAAVFSVLFLKVVYVSLPRGIAPFDTITDLIVGLH</sequence>
<feature type="transmembrane region" description="Helical" evidence="1">
    <location>
        <begin position="7"/>
        <end position="25"/>
    </location>
</feature>
<organism evidence="3 4">
    <name type="scientific">Xanthobacter tagetidis</name>
    <dbReference type="NCBI Taxonomy" id="60216"/>
    <lineage>
        <taxon>Bacteria</taxon>
        <taxon>Pseudomonadati</taxon>
        <taxon>Pseudomonadota</taxon>
        <taxon>Alphaproteobacteria</taxon>
        <taxon>Hyphomicrobiales</taxon>
        <taxon>Xanthobacteraceae</taxon>
        <taxon>Xanthobacter</taxon>
    </lineage>
</organism>
<keyword evidence="1" id="KW-0812">Transmembrane</keyword>
<dbReference type="InterPro" id="IPR009936">
    <property type="entry name" value="DUF1468"/>
</dbReference>
<reference evidence="3 4" key="1">
    <citation type="submission" date="2018-10" db="EMBL/GenBank/DDBJ databases">
        <title>Xanthobacter tagetidis genome sequencing and assembly.</title>
        <authorList>
            <person name="Maclea K.S."/>
            <person name="Goen A.E."/>
            <person name="Fatima S.A."/>
        </authorList>
    </citation>
    <scope>NUCLEOTIDE SEQUENCE [LARGE SCALE GENOMIC DNA]</scope>
    <source>
        <strain evidence="3 4">ATCC 700314</strain>
    </source>
</reference>
<feature type="transmembrane region" description="Helical" evidence="1">
    <location>
        <begin position="107"/>
        <end position="131"/>
    </location>
</feature>
<keyword evidence="1" id="KW-0472">Membrane</keyword>
<comment type="caution">
    <text evidence="3">The sequence shown here is derived from an EMBL/GenBank/DDBJ whole genome shotgun (WGS) entry which is preliminary data.</text>
</comment>
<evidence type="ECO:0000259" key="2">
    <source>
        <dbReference type="Pfam" id="PF07331"/>
    </source>
</evidence>
<dbReference type="Pfam" id="PF07331">
    <property type="entry name" value="TctB"/>
    <property type="match status" value="1"/>
</dbReference>
<dbReference type="Proteomes" id="UP000269692">
    <property type="component" value="Unassembled WGS sequence"/>
</dbReference>
<evidence type="ECO:0000256" key="1">
    <source>
        <dbReference type="SAM" id="Phobius"/>
    </source>
</evidence>
<evidence type="ECO:0000313" key="4">
    <source>
        <dbReference type="Proteomes" id="UP000269692"/>
    </source>
</evidence>
<keyword evidence="1" id="KW-1133">Transmembrane helix</keyword>
<feature type="transmembrane region" description="Helical" evidence="1">
    <location>
        <begin position="45"/>
        <end position="63"/>
    </location>
</feature>
<name>A0A3L7ALT3_9HYPH</name>
<evidence type="ECO:0000313" key="3">
    <source>
        <dbReference type="EMBL" id="RLP81237.1"/>
    </source>
</evidence>
<dbReference type="AlphaFoldDB" id="A0A3L7ALT3"/>
<feature type="domain" description="DUF1468" evidence="2">
    <location>
        <begin position="13"/>
        <end position="163"/>
    </location>
</feature>
<dbReference type="EMBL" id="RCTF01000002">
    <property type="protein sequence ID" value="RLP81237.1"/>
    <property type="molecule type" value="Genomic_DNA"/>
</dbReference>
<dbReference type="OrthoDB" id="8266164at2"/>
<gene>
    <name evidence="3" type="ORF">D9R14_02985</name>
</gene>